<protein>
    <submittedName>
        <fullName evidence="1">Uncharacterized protein</fullName>
    </submittedName>
</protein>
<evidence type="ECO:0000313" key="2">
    <source>
        <dbReference type="Proteomes" id="UP000029981"/>
    </source>
</evidence>
<dbReference type="AlphaFoldDB" id="A0A0A0M376"/>
<reference evidence="1 2" key="4">
    <citation type="journal article" date="2011" name="BMC Genomics">
        <title>RNA-Seq improves annotation of protein-coding genes in the cucumber genome.</title>
        <authorList>
            <person name="Li Z."/>
            <person name="Zhang Z."/>
            <person name="Yan P."/>
            <person name="Huang S."/>
            <person name="Fei Z."/>
            <person name="Lin K."/>
        </authorList>
    </citation>
    <scope>NUCLEOTIDE SEQUENCE [LARGE SCALE GENOMIC DNA]</scope>
    <source>
        <strain evidence="2">cv. 9930</strain>
    </source>
</reference>
<dbReference type="Gramene" id="KGN66681">
    <property type="protein sequence ID" value="KGN66681"/>
    <property type="gene ID" value="Csa_1G659035"/>
</dbReference>
<gene>
    <name evidence="1" type="ORF">Csa_1G659035</name>
</gene>
<reference evidence="1 2" key="2">
    <citation type="journal article" date="2009" name="PLoS ONE">
        <title>An integrated genetic and cytogenetic map of the cucumber genome.</title>
        <authorList>
            <person name="Ren Y."/>
            <person name="Zhang Z."/>
            <person name="Liu J."/>
            <person name="Staub J.E."/>
            <person name="Han Y."/>
            <person name="Cheng Z."/>
            <person name="Li X."/>
            <person name="Lu J."/>
            <person name="Miao H."/>
            <person name="Kang H."/>
            <person name="Xie B."/>
            <person name="Gu X."/>
            <person name="Wang X."/>
            <person name="Du Y."/>
            <person name="Jin W."/>
            <person name="Huang S."/>
        </authorList>
    </citation>
    <scope>NUCLEOTIDE SEQUENCE [LARGE SCALE GENOMIC DNA]</scope>
    <source>
        <strain evidence="2">cv. 9930</strain>
    </source>
</reference>
<reference evidence="1 2" key="1">
    <citation type="journal article" date="2009" name="Nat. Genet.">
        <title>The genome of the cucumber, Cucumis sativus L.</title>
        <authorList>
            <person name="Huang S."/>
            <person name="Li R."/>
            <person name="Zhang Z."/>
            <person name="Li L."/>
            <person name="Gu X."/>
            <person name="Fan W."/>
            <person name="Lucas W.J."/>
            <person name="Wang X."/>
            <person name="Xie B."/>
            <person name="Ni P."/>
            <person name="Ren Y."/>
            <person name="Zhu H."/>
            <person name="Li J."/>
            <person name="Lin K."/>
            <person name="Jin W."/>
            <person name="Fei Z."/>
            <person name="Li G."/>
            <person name="Staub J."/>
            <person name="Kilian A."/>
            <person name="van der Vossen E.A."/>
            <person name="Wu Y."/>
            <person name="Guo J."/>
            <person name="He J."/>
            <person name="Jia Z."/>
            <person name="Ren Y."/>
            <person name="Tian G."/>
            <person name="Lu Y."/>
            <person name="Ruan J."/>
            <person name="Qian W."/>
            <person name="Wang M."/>
            <person name="Huang Q."/>
            <person name="Li B."/>
            <person name="Xuan Z."/>
            <person name="Cao J."/>
            <person name="Asan"/>
            <person name="Wu Z."/>
            <person name="Zhang J."/>
            <person name="Cai Q."/>
            <person name="Bai Y."/>
            <person name="Zhao B."/>
            <person name="Han Y."/>
            <person name="Li Y."/>
            <person name="Li X."/>
            <person name="Wang S."/>
            <person name="Shi Q."/>
            <person name="Liu S."/>
            <person name="Cho W.K."/>
            <person name="Kim J.Y."/>
            <person name="Xu Y."/>
            <person name="Heller-Uszynska K."/>
            <person name="Miao H."/>
            <person name="Cheng Z."/>
            <person name="Zhang S."/>
            <person name="Wu J."/>
            <person name="Yang Y."/>
            <person name="Kang H."/>
            <person name="Li M."/>
            <person name="Liang H."/>
            <person name="Ren X."/>
            <person name="Shi Z."/>
            <person name="Wen M."/>
            <person name="Jian M."/>
            <person name="Yang H."/>
            <person name="Zhang G."/>
            <person name="Yang Z."/>
            <person name="Chen R."/>
            <person name="Liu S."/>
            <person name="Li J."/>
            <person name="Ma L."/>
            <person name="Liu H."/>
            <person name="Zhou Y."/>
            <person name="Zhao J."/>
            <person name="Fang X."/>
            <person name="Li G."/>
            <person name="Fang L."/>
            <person name="Li Y."/>
            <person name="Liu D."/>
            <person name="Zheng H."/>
            <person name="Zhang Y."/>
            <person name="Qin N."/>
            <person name="Li Z."/>
            <person name="Yang G."/>
            <person name="Yang S."/>
            <person name="Bolund L."/>
            <person name="Kristiansen K."/>
            <person name="Zheng H."/>
            <person name="Li S."/>
            <person name="Zhang X."/>
            <person name="Yang H."/>
            <person name="Wang J."/>
            <person name="Sun R."/>
            <person name="Zhang B."/>
            <person name="Jiang S."/>
            <person name="Wang J."/>
            <person name="Du Y."/>
            <person name="Li S."/>
        </authorList>
    </citation>
    <scope>NUCLEOTIDE SEQUENCE [LARGE SCALE GENOMIC DNA]</scope>
    <source>
        <strain evidence="2">cv. 9930</strain>
    </source>
</reference>
<accession>A0A0A0M376</accession>
<evidence type="ECO:0000313" key="1">
    <source>
        <dbReference type="EMBL" id="KGN66681.1"/>
    </source>
</evidence>
<keyword evidence="2" id="KW-1185">Reference proteome</keyword>
<reference evidence="1 2" key="3">
    <citation type="journal article" date="2010" name="BMC Genomics">
        <title>Transcriptome sequencing and comparative analysis of cucumber flowers with different sex types.</title>
        <authorList>
            <person name="Guo S."/>
            <person name="Zheng Y."/>
            <person name="Joung J.G."/>
            <person name="Liu S."/>
            <person name="Zhang Z."/>
            <person name="Crasta O.R."/>
            <person name="Sobral B.W."/>
            <person name="Xu Y."/>
            <person name="Huang S."/>
            <person name="Fei Z."/>
        </authorList>
    </citation>
    <scope>NUCLEOTIDE SEQUENCE [LARGE SCALE GENOMIC DNA]</scope>
    <source>
        <strain evidence="2">cv. 9930</strain>
    </source>
</reference>
<proteinExistence type="predicted"/>
<organism evidence="1 2">
    <name type="scientific">Cucumis sativus</name>
    <name type="common">Cucumber</name>
    <dbReference type="NCBI Taxonomy" id="3659"/>
    <lineage>
        <taxon>Eukaryota</taxon>
        <taxon>Viridiplantae</taxon>
        <taxon>Streptophyta</taxon>
        <taxon>Embryophyta</taxon>
        <taxon>Tracheophyta</taxon>
        <taxon>Spermatophyta</taxon>
        <taxon>Magnoliopsida</taxon>
        <taxon>eudicotyledons</taxon>
        <taxon>Gunneridae</taxon>
        <taxon>Pentapetalae</taxon>
        <taxon>rosids</taxon>
        <taxon>fabids</taxon>
        <taxon>Cucurbitales</taxon>
        <taxon>Cucurbitaceae</taxon>
        <taxon>Benincaseae</taxon>
        <taxon>Cucumis</taxon>
    </lineage>
</organism>
<dbReference type="Proteomes" id="UP000029981">
    <property type="component" value="Chromosome 1"/>
</dbReference>
<sequence length="77" mass="8899">MILYQQCVQRISLHEIGVVLGKKTENKKRKHPLFINNIVKCIQFQTSTVKELGCLKGRYKMTSSDVVQVNFCHDFKG</sequence>
<dbReference type="EMBL" id="CM002922">
    <property type="protein sequence ID" value="KGN66681.1"/>
    <property type="molecule type" value="Genomic_DNA"/>
</dbReference>
<name>A0A0A0M376_CUCSA</name>